<name>A0A0J1EFP5_RHOIS</name>
<dbReference type="AlphaFoldDB" id="A0A0J1EFP5"/>
<gene>
    <name evidence="2" type="ORF">RISK_003388</name>
</gene>
<feature type="compositionally biased region" description="Polar residues" evidence="1">
    <location>
        <begin position="1"/>
        <end position="10"/>
    </location>
</feature>
<reference evidence="2" key="1">
    <citation type="submission" date="2015-05" db="EMBL/GenBank/DDBJ databases">
        <title>Permanent draft genome of Rhodopirellula islandicus K833.</title>
        <authorList>
            <person name="Kizina J."/>
            <person name="Richter M."/>
            <person name="Glockner F.O."/>
            <person name="Harder J."/>
        </authorList>
    </citation>
    <scope>NUCLEOTIDE SEQUENCE [LARGE SCALE GENOMIC DNA]</scope>
    <source>
        <strain evidence="2">K833</strain>
    </source>
</reference>
<accession>A0A0J1EFP5</accession>
<organism evidence="2 3">
    <name type="scientific">Rhodopirellula islandica</name>
    <dbReference type="NCBI Taxonomy" id="595434"/>
    <lineage>
        <taxon>Bacteria</taxon>
        <taxon>Pseudomonadati</taxon>
        <taxon>Planctomycetota</taxon>
        <taxon>Planctomycetia</taxon>
        <taxon>Pirellulales</taxon>
        <taxon>Pirellulaceae</taxon>
        <taxon>Rhodopirellula</taxon>
    </lineage>
</organism>
<sequence length="40" mass="4383">MKPSRSNSNARCDEQAALSSTSQQKKRDEAIASPRFLIGC</sequence>
<evidence type="ECO:0000256" key="1">
    <source>
        <dbReference type="SAM" id="MobiDB-lite"/>
    </source>
</evidence>
<evidence type="ECO:0000313" key="3">
    <source>
        <dbReference type="Proteomes" id="UP000036367"/>
    </source>
</evidence>
<evidence type="ECO:0000313" key="2">
    <source>
        <dbReference type="EMBL" id="KLU04334.1"/>
    </source>
</evidence>
<feature type="region of interest" description="Disordered" evidence="1">
    <location>
        <begin position="1"/>
        <end position="33"/>
    </location>
</feature>
<comment type="caution">
    <text evidence="2">The sequence shown here is derived from an EMBL/GenBank/DDBJ whole genome shotgun (WGS) entry which is preliminary data.</text>
</comment>
<protein>
    <submittedName>
        <fullName evidence="2">Uncharacterized protein</fullName>
    </submittedName>
</protein>
<keyword evidence="3" id="KW-1185">Reference proteome</keyword>
<dbReference type="EMBL" id="LECT01000028">
    <property type="protein sequence ID" value="KLU04334.1"/>
    <property type="molecule type" value="Genomic_DNA"/>
</dbReference>
<dbReference type="Proteomes" id="UP000036367">
    <property type="component" value="Unassembled WGS sequence"/>
</dbReference>
<proteinExistence type="predicted"/>